<dbReference type="EMBL" id="BAAAMR010000007">
    <property type="protein sequence ID" value="GAA2124924.1"/>
    <property type="molecule type" value="Genomic_DNA"/>
</dbReference>
<sequence>MRGSSRHSTTPARLWWSNPPDTYTLERVVIRVFYRVVRDGPQADVDVVAIYANS</sequence>
<organism evidence="1 2">
    <name type="scientific">Actinomadura napierensis</name>
    <dbReference type="NCBI Taxonomy" id="267854"/>
    <lineage>
        <taxon>Bacteria</taxon>
        <taxon>Bacillati</taxon>
        <taxon>Actinomycetota</taxon>
        <taxon>Actinomycetes</taxon>
        <taxon>Streptosporangiales</taxon>
        <taxon>Thermomonosporaceae</taxon>
        <taxon>Actinomadura</taxon>
    </lineage>
</organism>
<accession>A0ABN2YCA7</accession>
<evidence type="ECO:0000313" key="1">
    <source>
        <dbReference type="EMBL" id="GAA2124924.1"/>
    </source>
</evidence>
<protein>
    <submittedName>
        <fullName evidence="1">Uncharacterized protein</fullName>
    </submittedName>
</protein>
<comment type="caution">
    <text evidence="1">The sequence shown here is derived from an EMBL/GenBank/DDBJ whole genome shotgun (WGS) entry which is preliminary data.</text>
</comment>
<proteinExistence type="predicted"/>
<gene>
    <name evidence="1" type="ORF">GCM10009727_12830</name>
</gene>
<dbReference type="Proteomes" id="UP001501020">
    <property type="component" value="Unassembled WGS sequence"/>
</dbReference>
<keyword evidence="2" id="KW-1185">Reference proteome</keyword>
<reference evidence="1 2" key="1">
    <citation type="journal article" date="2019" name="Int. J. Syst. Evol. Microbiol.">
        <title>The Global Catalogue of Microorganisms (GCM) 10K type strain sequencing project: providing services to taxonomists for standard genome sequencing and annotation.</title>
        <authorList>
            <consortium name="The Broad Institute Genomics Platform"/>
            <consortium name="The Broad Institute Genome Sequencing Center for Infectious Disease"/>
            <person name="Wu L."/>
            <person name="Ma J."/>
        </authorList>
    </citation>
    <scope>NUCLEOTIDE SEQUENCE [LARGE SCALE GENOMIC DNA]</scope>
    <source>
        <strain evidence="1 2">JCM 13850</strain>
    </source>
</reference>
<evidence type="ECO:0000313" key="2">
    <source>
        <dbReference type="Proteomes" id="UP001501020"/>
    </source>
</evidence>
<name>A0ABN2YCA7_9ACTN</name>